<organism evidence="2 3">
    <name type="scientific">Trichonephila clavata</name>
    <name type="common">Joro spider</name>
    <name type="synonym">Nephila clavata</name>
    <dbReference type="NCBI Taxonomy" id="2740835"/>
    <lineage>
        <taxon>Eukaryota</taxon>
        <taxon>Metazoa</taxon>
        <taxon>Ecdysozoa</taxon>
        <taxon>Arthropoda</taxon>
        <taxon>Chelicerata</taxon>
        <taxon>Arachnida</taxon>
        <taxon>Araneae</taxon>
        <taxon>Araneomorphae</taxon>
        <taxon>Entelegynae</taxon>
        <taxon>Araneoidea</taxon>
        <taxon>Nephilidae</taxon>
        <taxon>Trichonephila</taxon>
    </lineage>
</organism>
<keyword evidence="1" id="KW-0472">Membrane</keyword>
<dbReference type="EMBL" id="BMAO01037966">
    <property type="protein sequence ID" value="GFR21673.1"/>
    <property type="molecule type" value="Genomic_DNA"/>
</dbReference>
<name>A0A8X6HE22_TRICU</name>
<evidence type="ECO:0000313" key="2">
    <source>
        <dbReference type="EMBL" id="GFR21673.1"/>
    </source>
</evidence>
<evidence type="ECO:0000256" key="1">
    <source>
        <dbReference type="SAM" id="Phobius"/>
    </source>
</evidence>
<protein>
    <submittedName>
        <fullName evidence="2">Uncharacterized protein</fullName>
    </submittedName>
</protein>
<reference evidence="2" key="1">
    <citation type="submission" date="2020-07" db="EMBL/GenBank/DDBJ databases">
        <title>Multicomponent nature underlies the extraordinary mechanical properties of spider dragline silk.</title>
        <authorList>
            <person name="Kono N."/>
            <person name="Nakamura H."/>
            <person name="Mori M."/>
            <person name="Yoshida Y."/>
            <person name="Ohtoshi R."/>
            <person name="Malay A.D."/>
            <person name="Moran D.A.P."/>
            <person name="Tomita M."/>
            <person name="Numata K."/>
            <person name="Arakawa K."/>
        </authorList>
    </citation>
    <scope>NUCLEOTIDE SEQUENCE</scope>
</reference>
<accession>A0A8X6HE22</accession>
<keyword evidence="3" id="KW-1185">Reference proteome</keyword>
<sequence>MVIEPVCPRYPFSYQMGCLSVSWLSFFFMESYLQETQCTAERIRDISNDGGCISMDDPCFCIVQAKQIPNCTCPFVLRLTFLIVLLLLFRSGVALLSYAEAGVASFSVS</sequence>
<keyword evidence="1" id="KW-1133">Transmembrane helix</keyword>
<proteinExistence type="predicted"/>
<gene>
    <name evidence="2" type="ORF">TNCT_421811</name>
</gene>
<dbReference type="Proteomes" id="UP000887116">
    <property type="component" value="Unassembled WGS sequence"/>
</dbReference>
<keyword evidence="1" id="KW-0812">Transmembrane</keyword>
<evidence type="ECO:0000313" key="3">
    <source>
        <dbReference type="Proteomes" id="UP000887116"/>
    </source>
</evidence>
<comment type="caution">
    <text evidence="2">The sequence shown here is derived from an EMBL/GenBank/DDBJ whole genome shotgun (WGS) entry which is preliminary data.</text>
</comment>
<feature type="transmembrane region" description="Helical" evidence="1">
    <location>
        <begin position="75"/>
        <end position="99"/>
    </location>
</feature>
<dbReference type="AlphaFoldDB" id="A0A8X6HE22"/>